<accession>A0A1X6Z800</accession>
<sequence>MNLYCCMIDLKQDAKALAFAAALDAWMSHLQTHGAIGEWRLYRSKLNLAADAYRDFLLEIEVEDLSQLDRAFRLTGEHDDETAQLHDRVHSQILHVDFALYRPYPDPERAERMALV</sequence>
<dbReference type="EMBL" id="FWFJ01000015">
    <property type="protein sequence ID" value="SLN43606.1"/>
    <property type="molecule type" value="Genomic_DNA"/>
</dbReference>
<protein>
    <submittedName>
        <fullName evidence="1">Uncharacterized protein</fullName>
    </submittedName>
</protein>
<dbReference type="OrthoDB" id="7359918at2"/>
<dbReference type="Pfam" id="PF20319">
    <property type="entry name" value="DUF6614"/>
    <property type="match status" value="1"/>
</dbReference>
<name>A0A1X6Z800_9RHOB</name>
<organism evidence="1 2">
    <name type="scientific">Roseovarius gaetbuli</name>
    <dbReference type="NCBI Taxonomy" id="1356575"/>
    <lineage>
        <taxon>Bacteria</taxon>
        <taxon>Pseudomonadati</taxon>
        <taxon>Pseudomonadota</taxon>
        <taxon>Alphaproteobacteria</taxon>
        <taxon>Rhodobacterales</taxon>
        <taxon>Roseobacteraceae</taxon>
        <taxon>Roseovarius</taxon>
    </lineage>
</organism>
<dbReference type="RefSeq" id="WP_085826784.1">
    <property type="nucleotide sequence ID" value="NZ_FWFJ01000015.1"/>
</dbReference>
<reference evidence="2" key="1">
    <citation type="submission" date="2017-03" db="EMBL/GenBank/DDBJ databases">
        <authorList>
            <person name="Rodrigo-Torres L."/>
            <person name="Arahal R.D."/>
            <person name="Lucena T."/>
        </authorList>
    </citation>
    <scope>NUCLEOTIDE SEQUENCE [LARGE SCALE GENOMIC DNA]</scope>
    <source>
        <strain evidence="2">CECT 8370</strain>
    </source>
</reference>
<evidence type="ECO:0000313" key="1">
    <source>
        <dbReference type="EMBL" id="SLN43606.1"/>
    </source>
</evidence>
<dbReference type="InterPro" id="IPR046722">
    <property type="entry name" value="DUF6614"/>
</dbReference>
<keyword evidence="2" id="KW-1185">Reference proteome</keyword>
<dbReference type="Proteomes" id="UP000194012">
    <property type="component" value="Unassembled WGS sequence"/>
</dbReference>
<evidence type="ECO:0000313" key="2">
    <source>
        <dbReference type="Proteomes" id="UP000194012"/>
    </source>
</evidence>
<dbReference type="AlphaFoldDB" id="A0A1X6Z800"/>
<gene>
    <name evidence="1" type="ORF">ROG8370_01848</name>
</gene>
<proteinExistence type="predicted"/>